<dbReference type="AlphaFoldDB" id="A0A0E9T9S6"/>
<reference evidence="1" key="2">
    <citation type="journal article" date="2015" name="Fish Shellfish Immunol.">
        <title>Early steps in the European eel (Anguilla anguilla)-Vibrio vulnificus interaction in the gills: Role of the RtxA13 toxin.</title>
        <authorList>
            <person name="Callol A."/>
            <person name="Pajuelo D."/>
            <person name="Ebbesson L."/>
            <person name="Teles M."/>
            <person name="MacKenzie S."/>
            <person name="Amaro C."/>
        </authorList>
    </citation>
    <scope>NUCLEOTIDE SEQUENCE</scope>
</reference>
<proteinExistence type="predicted"/>
<organism evidence="1">
    <name type="scientific">Anguilla anguilla</name>
    <name type="common">European freshwater eel</name>
    <name type="synonym">Muraena anguilla</name>
    <dbReference type="NCBI Taxonomy" id="7936"/>
    <lineage>
        <taxon>Eukaryota</taxon>
        <taxon>Metazoa</taxon>
        <taxon>Chordata</taxon>
        <taxon>Craniata</taxon>
        <taxon>Vertebrata</taxon>
        <taxon>Euteleostomi</taxon>
        <taxon>Actinopterygii</taxon>
        <taxon>Neopterygii</taxon>
        <taxon>Teleostei</taxon>
        <taxon>Anguilliformes</taxon>
        <taxon>Anguillidae</taxon>
        <taxon>Anguilla</taxon>
    </lineage>
</organism>
<evidence type="ECO:0000313" key="1">
    <source>
        <dbReference type="EMBL" id="JAH50424.1"/>
    </source>
</evidence>
<reference evidence="1" key="1">
    <citation type="submission" date="2014-11" db="EMBL/GenBank/DDBJ databases">
        <authorList>
            <person name="Amaro Gonzalez C."/>
        </authorList>
    </citation>
    <scope>NUCLEOTIDE SEQUENCE</scope>
</reference>
<protein>
    <submittedName>
        <fullName evidence="1">Uncharacterized protein</fullName>
    </submittedName>
</protein>
<name>A0A0E9T9S6_ANGAN</name>
<dbReference type="EMBL" id="GBXM01058153">
    <property type="protein sequence ID" value="JAH50424.1"/>
    <property type="molecule type" value="Transcribed_RNA"/>
</dbReference>
<sequence>MSCFSYVITLKLIFQSSKHAYVFEHVPFRGTNDS</sequence>
<accession>A0A0E9T9S6</accession>